<evidence type="ECO:0000256" key="5">
    <source>
        <dbReference type="ARBA" id="ARBA00022777"/>
    </source>
</evidence>
<dbReference type="SMART" id="SM00220">
    <property type="entry name" value="S_TKc"/>
    <property type="match status" value="1"/>
</dbReference>
<dbReference type="CDD" id="cd14014">
    <property type="entry name" value="STKc_PknB_like"/>
    <property type="match status" value="1"/>
</dbReference>
<comment type="caution">
    <text evidence="11">The sequence shown here is derived from an EMBL/GenBank/DDBJ whole genome shotgun (WGS) entry which is preliminary data.</text>
</comment>
<feature type="binding site" evidence="7">
    <location>
        <position position="61"/>
    </location>
    <ligand>
        <name>ATP</name>
        <dbReference type="ChEBI" id="CHEBI:30616"/>
    </ligand>
</feature>
<evidence type="ECO:0000256" key="9">
    <source>
        <dbReference type="SAM" id="Phobius"/>
    </source>
</evidence>
<feature type="domain" description="Protein kinase" evidence="10">
    <location>
        <begin position="32"/>
        <end position="284"/>
    </location>
</feature>
<keyword evidence="9" id="KW-1133">Transmembrane helix</keyword>
<keyword evidence="4 7" id="KW-0547">Nucleotide-binding</keyword>
<accession>A0ABW5I3Y0</accession>
<dbReference type="GO" id="GO:0004674">
    <property type="term" value="F:protein serine/threonine kinase activity"/>
    <property type="evidence" value="ECO:0007669"/>
    <property type="project" value="UniProtKB-EC"/>
</dbReference>
<dbReference type="PROSITE" id="PS00107">
    <property type="entry name" value="PROTEIN_KINASE_ATP"/>
    <property type="match status" value="1"/>
</dbReference>
<dbReference type="EC" id="2.7.11.1" evidence="2"/>
<keyword evidence="9" id="KW-0472">Membrane</keyword>
<keyword evidence="6 7" id="KW-0067">ATP-binding</keyword>
<reference evidence="12" key="1">
    <citation type="journal article" date="2019" name="Int. J. Syst. Evol. Microbiol.">
        <title>The Global Catalogue of Microorganisms (GCM) 10K type strain sequencing project: providing services to taxonomists for standard genome sequencing and annotation.</title>
        <authorList>
            <consortium name="The Broad Institute Genomics Platform"/>
            <consortium name="The Broad Institute Genome Sequencing Center for Infectious Disease"/>
            <person name="Wu L."/>
            <person name="Ma J."/>
        </authorList>
    </citation>
    <scope>NUCLEOTIDE SEQUENCE [LARGE SCALE GENOMIC DNA]</scope>
    <source>
        <strain evidence="12">CGMCC 4.7638</strain>
    </source>
</reference>
<dbReference type="PANTHER" id="PTHR43671:SF13">
    <property type="entry name" value="SERINE_THREONINE-PROTEIN KINASE NEK2"/>
    <property type="match status" value="1"/>
</dbReference>
<comment type="similarity">
    <text evidence="1">Belongs to the protein kinase superfamily. NEK Ser/Thr protein kinase family. NIMA subfamily.</text>
</comment>
<evidence type="ECO:0000256" key="8">
    <source>
        <dbReference type="SAM" id="MobiDB-lite"/>
    </source>
</evidence>
<dbReference type="SUPFAM" id="SSF56112">
    <property type="entry name" value="Protein kinase-like (PK-like)"/>
    <property type="match status" value="1"/>
</dbReference>
<dbReference type="PANTHER" id="PTHR43671">
    <property type="entry name" value="SERINE/THREONINE-PROTEIN KINASE NEK"/>
    <property type="match status" value="1"/>
</dbReference>
<dbReference type="InterPro" id="IPR017441">
    <property type="entry name" value="Protein_kinase_ATP_BS"/>
</dbReference>
<dbReference type="Proteomes" id="UP001597542">
    <property type="component" value="Unassembled WGS sequence"/>
</dbReference>
<sequence length="440" mass="45738">MTGAGDSDAATTARRFALGRYGPAPLVLAGRYEVGERIGEGATACVHRAEDRETGAAVAVKLFHAGAVDLCRNRRDQEIAALRAVRHPGLVGFVDAGVDEGHAYLVMDCVHGPNLSEWLRSGPLPADRVVELGAQLAEALAHVHAHEVTHRDLKPANILMSDDGPRIADFGVARIVDATRVTDTGAVVGTAAYLSPEQVLGEHPGPASDVYALGLVLLECLTGVREYPGTAAETAVVRLHRAPRVPPGTPEPLARTLRAMTLRDPEERPSATAVARALRGTETLRLPIKTRLAVFCRRHRVSRRRAVLAAGLPVVLVAAGTLLLATPLRPGTGSAPGPEPAPVPVSPPSSAPSDSPDSAPRHSSSAPPVRSTNAATPARTTTVPPGTPVSTGPSLPSQASQASQASQPGQPGHTPPKTPPGQTKRPRDPGAGPPSEKTPH</sequence>
<evidence type="ECO:0000313" key="11">
    <source>
        <dbReference type="EMBL" id="MFD2484024.1"/>
    </source>
</evidence>
<dbReference type="Gene3D" id="3.30.200.20">
    <property type="entry name" value="Phosphorylase Kinase, domain 1"/>
    <property type="match status" value="1"/>
</dbReference>
<dbReference type="PROSITE" id="PS50011">
    <property type="entry name" value="PROTEIN_KINASE_DOM"/>
    <property type="match status" value="1"/>
</dbReference>
<protein>
    <recommendedName>
        <fullName evidence="2">non-specific serine/threonine protein kinase</fullName>
        <ecNumber evidence="2">2.7.11.1</ecNumber>
    </recommendedName>
</protein>
<gene>
    <name evidence="11" type="ORF">ACFSUT_27345</name>
</gene>
<feature type="compositionally biased region" description="Pro residues" evidence="8">
    <location>
        <begin position="337"/>
        <end position="350"/>
    </location>
</feature>
<dbReference type="PROSITE" id="PS00108">
    <property type="entry name" value="PROTEIN_KINASE_ST"/>
    <property type="match status" value="1"/>
</dbReference>
<feature type="transmembrane region" description="Helical" evidence="9">
    <location>
        <begin position="306"/>
        <end position="325"/>
    </location>
</feature>
<dbReference type="EMBL" id="JBHUKQ010000014">
    <property type="protein sequence ID" value="MFD2484024.1"/>
    <property type="molecule type" value="Genomic_DNA"/>
</dbReference>
<feature type="region of interest" description="Disordered" evidence="8">
    <location>
        <begin position="330"/>
        <end position="440"/>
    </location>
</feature>
<keyword evidence="5 11" id="KW-0418">Kinase</keyword>
<dbReference type="Gene3D" id="1.10.510.10">
    <property type="entry name" value="Transferase(Phosphotransferase) domain 1"/>
    <property type="match status" value="1"/>
</dbReference>
<dbReference type="InterPro" id="IPR011009">
    <property type="entry name" value="Kinase-like_dom_sf"/>
</dbReference>
<evidence type="ECO:0000256" key="3">
    <source>
        <dbReference type="ARBA" id="ARBA00022679"/>
    </source>
</evidence>
<proteinExistence type="inferred from homology"/>
<dbReference type="RefSeq" id="WP_344283552.1">
    <property type="nucleotide sequence ID" value="NZ_BAAAHV010000022.1"/>
</dbReference>
<dbReference type="InterPro" id="IPR050660">
    <property type="entry name" value="NEK_Ser/Thr_kinase"/>
</dbReference>
<keyword evidence="12" id="KW-1185">Reference proteome</keyword>
<keyword evidence="9" id="KW-0812">Transmembrane</keyword>
<evidence type="ECO:0000256" key="4">
    <source>
        <dbReference type="ARBA" id="ARBA00022741"/>
    </source>
</evidence>
<evidence type="ECO:0000259" key="10">
    <source>
        <dbReference type="PROSITE" id="PS50011"/>
    </source>
</evidence>
<feature type="compositionally biased region" description="Low complexity" evidence="8">
    <location>
        <begin position="351"/>
        <end position="412"/>
    </location>
</feature>
<evidence type="ECO:0000256" key="2">
    <source>
        <dbReference type="ARBA" id="ARBA00012513"/>
    </source>
</evidence>
<name>A0ABW5I3Y0_9PSEU</name>
<evidence type="ECO:0000313" key="12">
    <source>
        <dbReference type="Proteomes" id="UP001597542"/>
    </source>
</evidence>
<dbReference type="Pfam" id="PF00069">
    <property type="entry name" value="Pkinase"/>
    <property type="match status" value="1"/>
</dbReference>
<evidence type="ECO:0000256" key="6">
    <source>
        <dbReference type="ARBA" id="ARBA00022840"/>
    </source>
</evidence>
<keyword evidence="3 11" id="KW-0808">Transferase</keyword>
<dbReference type="InterPro" id="IPR000719">
    <property type="entry name" value="Prot_kinase_dom"/>
</dbReference>
<evidence type="ECO:0000256" key="1">
    <source>
        <dbReference type="ARBA" id="ARBA00010886"/>
    </source>
</evidence>
<dbReference type="InterPro" id="IPR008271">
    <property type="entry name" value="Ser/Thr_kinase_AS"/>
</dbReference>
<organism evidence="11 12">
    <name type="scientific">Amycolatopsis albidoflavus</name>
    <dbReference type="NCBI Taxonomy" id="102226"/>
    <lineage>
        <taxon>Bacteria</taxon>
        <taxon>Bacillati</taxon>
        <taxon>Actinomycetota</taxon>
        <taxon>Actinomycetes</taxon>
        <taxon>Pseudonocardiales</taxon>
        <taxon>Pseudonocardiaceae</taxon>
        <taxon>Amycolatopsis</taxon>
    </lineage>
</organism>
<evidence type="ECO:0000256" key="7">
    <source>
        <dbReference type="PROSITE-ProRule" id="PRU10141"/>
    </source>
</evidence>